<dbReference type="GO" id="GO:0003824">
    <property type="term" value="F:catalytic activity"/>
    <property type="evidence" value="ECO:0007669"/>
    <property type="project" value="UniProtKB-ARBA"/>
</dbReference>
<dbReference type="Pfam" id="PF06824">
    <property type="entry name" value="Glyco_hydro_125"/>
    <property type="match status" value="1"/>
</dbReference>
<feature type="transmembrane region" description="Helical" evidence="1">
    <location>
        <begin position="75"/>
        <end position="93"/>
    </location>
</feature>
<dbReference type="InterPro" id="IPR012341">
    <property type="entry name" value="6hp_glycosidase-like_sf"/>
</dbReference>
<proteinExistence type="predicted"/>
<evidence type="ECO:0000313" key="2">
    <source>
        <dbReference type="EMBL" id="CAG8574156.1"/>
    </source>
</evidence>
<keyword evidence="1" id="KW-1133">Transmembrane helix</keyword>
<name>A0A9N9BSW1_9GLOM</name>
<evidence type="ECO:0000256" key="1">
    <source>
        <dbReference type="SAM" id="Phobius"/>
    </source>
</evidence>
<comment type="caution">
    <text evidence="2">The sequence shown here is derived from an EMBL/GenBank/DDBJ whole genome shotgun (WGS) entry which is preliminary data.</text>
</comment>
<gene>
    <name evidence="2" type="ORF">AGERDE_LOCUS7791</name>
</gene>
<dbReference type="SUPFAM" id="SSF48208">
    <property type="entry name" value="Six-hairpin glycosidases"/>
    <property type="match status" value="1"/>
</dbReference>
<dbReference type="InterPro" id="IPR008313">
    <property type="entry name" value="GH125"/>
</dbReference>
<dbReference type="OrthoDB" id="7771656at2759"/>
<organism evidence="2 3">
    <name type="scientific">Ambispora gerdemannii</name>
    <dbReference type="NCBI Taxonomy" id="144530"/>
    <lineage>
        <taxon>Eukaryota</taxon>
        <taxon>Fungi</taxon>
        <taxon>Fungi incertae sedis</taxon>
        <taxon>Mucoromycota</taxon>
        <taxon>Glomeromycotina</taxon>
        <taxon>Glomeromycetes</taxon>
        <taxon>Archaeosporales</taxon>
        <taxon>Ambisporaceae</taxon>
        <taxon>Ambispora</taxon>
    </lineage>
</organism>
<reference evidence="2" key="1">
    <citation type="submission" date="2021-06" db="EMBL/GenBank/DDBJ databases">
        <authorList>
            <person name="Kallberg Y."/>
            <person name="Tangrot J."/>
            <person name="Rosling A."/>
        </authorList>
    </citation>
    <scope>NUCLEOTIDE SEQUENCE</scope>
    <source>
        <strain evidence="2">MT106</strain>
    </source>
</reference>
<protein>
    <submittedName>
        <fullName evidence="2">12260_t:CDS:1</fullName>
    </submittedName>
</protein>
<keyword evidence="1" id="KW-0812">Transmembrane</keyword>
<dbReference type="EMBL" id="CAJVPL010001501">
    <property type="protein sequence ID" value="CAG8574156.1"/>
    <property type="molecule type" value="Genomic_DNA"/>
</dbReference>
<dbReference type="Proteomes" id="UP000789831">
    <property type="component" value="Unassembled WGS sequence"/>
</dbReference>
<keyword evidence="1" id="KW-0472">Membrane</keyword>
<dbReference type="GO" id="GO:0005975">
    <property type="term" value="P:carbohydrate metabolic process"/>
    <property type="evidence" value="ECO:0007669"/>
    <property type="project" value="InterPro"/>
</dbReference>
<evidence type="ECO:0000313" key="3">
    <source>
        <dbReference type="Proteomes" id="UP000789831"/>
    </source>
</evidence>
<sequence length="103" mass="11780">MTSDNDEEILQTLELLKEAASRTGYLSQAFWFDDSRSQIRNDFGVANSLFGEAILQLAHTKPHIIFDVPPNDSSYWSYFLYIFIGFLVINSCLKKHSDDQGLN</sequence>
<keyword evidence="3" id="KW-1185">Reference proteome</keyword>
<accession>A0A9N9BSW1</accession>
<dbReference type="AlphaFoldDB" id="A0A9N9BSW1"/>
<dbReference type="Gene3D" id="1.50.10.10">
    <property type="match status" value="1"/>
</dbReference>
<dbReference type="InterPro" id="IPR008928">
    <property type="entry name" value="6-hairpin_glycosidase_sf"/>
</dbReference>